<dbReference type="PROSITE" id="PS51186">
    <property type="entry name" value="GNAT"/>
    <property type="match status" value="1"/>
</dbReference>
<dbReference type="SUPFAM" id="SSF55729">
    <property type="entry name" value="Acyl-CoA N-acyltransferases (Nat)"/>
    <property type="match status" value="1"/>
</dbReference>
<keyword evidence="6" id="KW-1185">Reference proteome</keyword>
<dbReference type="Gene3D" id="3.40.630.30">
    <property type="match status" value="1"/>
</dbReference>
<evidence type="ECO:0000313" key="6">
    <source>
        <dbReference type="Proteomes" id="UP000037939"/>
    </source>
</evidence>
<evidence type="ECO:0000256" key="3">
    <source>
        <dbReference type="SAM" id="MobiDB-lite"/>
    </source>
</evidence>
<comment type="caution">
    <text evidence="5">The sequence shown here is derived from an EMBL/GenBank/DDBJ whole genome shotgun (WGS) entry which is preliminary data.</text>
</comment>
<keyword evidence="2" id="KW-0012">Acyltransferase</keyword>
<dbReference type="InterPro" id="IPR016181">
    <property type="entry name" value="Acyl_CoA_acyltransferase"/>
</dbReference>
<evidence type="ECO:0000256" key="1">
    <source>
        <dbReference type="ARBA" id="ARBA00022679"/>
    </source>
</evidence>
<evidence type="ECO:0000259" key="4">
    <source>
        <dbReference type="PROSITE" id="PS51186"/>
    </source>
</evidence>
<dbReference type="STRING" id="857265.WG78_17500"/>
<dbReference type="AlphaFoldDB" id="A0A0N0GLV4"/>
<gene>
    <name evidence="5" type="ORF">WG78_17500</name>
</gene>
<protein>
    <submittedName>
        <fullName evidence="5">Acetyltransferase (GNAT) family protein</fullName>
    </submittedName>
</protein>
<dbReference type="Proteomes" id="UP000037939">
    <property type="component" value="Unassembled WGS sequence"/>
</dbReference>
<dbReference type="Pfam" id="PF13508">
    <property type="entry name" value="Acetyltransf_7"/>
    <property type="match status" value="1"/>
</dbReference>
<evidence type="ECO:0000256" key="2">
    <source>
        <dbReference type="ARBA" id="ARBA00023315"/>
    </source>
</evidence>
<feature type="domain" description="N-acetyltransferase" evidence="4">
    <location>
        <begin position="30"/>
        <end position="232"/>
    </location>
</feature>
<dbReference type="GO" id="GO:0016747">
    <property type="term" value="F:acyltransferase activity, transferring groups other than amino-acyl groups"/>
    <property type="evidence" value="ECO:0007669"/>
    <property type="project" value="InterPro"/>
</dbReference>
<keyword evidence="1 5" id="KW-0808">Transferase</keyword>
<dbReference type="PANTHER" id="PTHR43420">
    <property type="entry name" value="ACETYLTRANSFERASE"/>
    <property type="match status" value="1"/>
</dbReference>
<dbReference type="InterPro" id="IPR000182">
    <property type="entry name" value="GNAT_dom"/>
</dbReference>
<evidence type="ECO:0000313" key="5">
    <source>
        <dbReference type="EMBL" id="KPC50426.1"/>
    </source>
</evidence>
<dbReference type="InterPro" id="IPR050680">
    <property type="entry name" value="YpeA/RimI_acetyltransf"/>
</dbReference>
<reference evidence="5 6" key="1">
    <citation type="submission" date="2015-07" db="EMBL/GenBank/DDBJ databases">
        <title>Draft genome sequence of the Amantichitinum ursilacus IGB-41, a new chitin-degrading bacterium.</title>
        <authorList>
            <person name="Kirstahler P."/>
            <person name="Guenther M."/>
            <person name="Grumaz C."/>
            <person name="Rupp S."/>
            <person name="Zibek S."/>
            <person name="Sohn K."/>
        </authorList>
    </citation>
    <scope>NUCLEOTIDE SEQUENCE [LARGE SCALE GENOMIC DNA]</scope>
    <source>
        <strain evidence="5 6">IGB-41</strain>
    </source>
</reference>
<organism evidence="5 6">
    <name type="scientific">Amantichitinum ursilacus</name>
    <dbReference type="NCBI Taxonomy" id="857265"/>
    <lineage>
        <taxon>Bacteria</taxon>
        <taxon>Pseudomonadati</taxon>
        <taxon>Pseudomonadota</taxon>
        <taxon>Betaproteobacteria</taxon>
        <taxon>Neisseriales</taxon>
        <taxon>Chitinibacteraceae</taxon>
        <taxon>Amantichitinum</taxon>
    </lineage>
</organism>
<dbReference type="EMBL" id="LAQT01000029">
    <property type="protein sequence ID" value="KPC50426.1"/>
    <property type="molecule type" value="Genomic_DNA"/>
</dbReference>
<feature type="region of interest" description="Disordered" evidence="3">
    <location>
        <begin position="1"/>
        <end position="21"/>
    </location>
</feature>
<accession>A0A0N0GLV4</accession>
<name>A0A0N0GLV4_9NEIS</name>
<proteinExistence type="predicted"/>
<sequence>MLPSPEPAADASPPTPPPSLMRSLSDPGLLLFRRARAEDAPWLAPLVYASAWEEFQFLLGVKQADCEAFLQTALASRIGHFSWRHHHVAVMGDIPVSVIGVYDGRKGRFDALPLFYQLVRHFGWRHTSGILLRALAMQHAMPAPTRYQTLLAHCATHPEVRGLGLFSALLAQLQQEQRVPARRDQAVILDVLNSNVRAQALYRRLGFAITRERPDEGVPLQLAVKRMQLKAAPRSKA</sequence>